<reference evidence="1" key="2">
    <citation type="submission" date="2025-09" db="UniProtKB">
        <authorList>
            <consortium name="Ensembl"/>
        </authorList>
    </citation>
    <scope>IDENTIFICATION</scope>
</reference>
<reference evidence="1" key="1">
    <citation type="submission" date="2025-08" db="UniProtKB">
        <authorList>
            <consortium name="Ensembl"/>
        </authorList>
    </citation>
    <scope>IDENTIFICATION</scope>
</reference>
<evidence type="ECO:0000313" key="1">
    <source>
        <dbReference type="Ensembl" id="ENSSMRP00000008945.1"/>
    </source>
</evidence>
<keyword evidence="2" id="KW-1185">Reference proteome</keyword>
<proteinExistence type="predicted"/>
<dbReference type="GeneTree" id="ENSGT00960000191714"/>
<accession>A0A8D0BJL9</accession>
<dbReference type="Proteomes" id="UP000694421">
    <property type="component" value="Unplaced"/>
</dbReference>
<name>A0A8D0BJL9_SALMN</name>
<organism evidence="1 2">
    <name type="scientific">Salvator merianae</name>
    <name type="common">Argentine black and white tegu</name>
    <name type="synonym">Tupinambis merianae</name>
    <dbReference type="NCBI Taxonomy" id="96440"/>
    <lineage>
        <taxon>Eukaryota</taxon>
        <taxon>Metazoa</taxon>
        <taxon>Chordata</taxon>
        <taxon>Craniata</taxon>
        <taxon>Vertebrata</taxon>
        <taxon>Euteleostomi</taxon>
        <taxon>Lepidosauria</taxon>
        <taxon>Squamata</taxon>
        <taxon>Bifurcata</taxon>
        <taxon>Unidentata</taxon>
        <taxon>Episquamata</taxon>
        <taxon>Laterata</taxon>
        <taxon>Teiioidea</taxon>
        <taxon>Teiidae</taxon>
        <taxon>Salvator</taxon>
    </lineage>
</organism>
<evidence type="ECO:0000313" key="2">
    <source>
        <dbReference type="Proteomes" id="UP000694421"/>
    </source>
</evidence>
<protein>
    <submittedName>
        <fullName evidence="1">Uncharacterized protein</fullName>
    </submittedName>
</protein>
<sequence>MTKGKCGEGMCGGGSIILIVQFIASKWTLPHLPPRHPQQPVSPLCSCVLPMAKLILSKQRQGEKRGEPLRLLNELRESFPAFPFLSVVAARRFTLISCLVQLLPQNKHQIKTGGVDATLPIWKSSDLRKSNPLSVPGRNRSSPFLGNMVPMLLRQRRFLRSKPMALGQDKRLRVFSSAPKNFRSVFSICCLPAGWKSSRPAEVIIALKQLRGSSEGNLFGLGWALHVQKSPARQSAMDWEGEEEMACSHFKPVSVRAAH</sequence>
<dbReference type="AlphaFoldDB" id="A0A8D0BJL9"/>
<dbReference type="Ensembl" id="ENSSMRT00000010431.1">
    <property type="protein sequence ID" value="ENSSMRP00000008945.1"/>
    <property type="gene ID" value="ENSSMRG00000007152.1"/>
</dbReference>